<dbReference type="PANTHER" id="PTHR47018:SF2">
    <property type="entry name" value="TESMIN_TSO1-LIKE CXC DOMAIN-CONTAINING PROTEIN"/>
    <property type="match status" value="1"/>
</dbReference>
<evidence type="ECO:0000313" key="3">
    <source>
        <dbReference type="Proteomes" id="UP000677228"/>
    </source>
</evidence>
<dbReference type="PANTHER" id="PTHR47018">
    <property type="entry name" value="CXC DOMAIN-CONTAINING PROTEIN-RELATED"/>
    <property type="match status" value="1"/>
</dbReference>
<dbReference type="EMBL" id="CAJNOK010029859">
    <property type="protein sequence ID" value="CAF1452999.1"/>
    <property type="molecule type" value="Genomic_DNA"/>
</dbReference>
<dbReference type="AlphaFoldDB" id="A0A8S2FFE7"/>
<comment type="caution">
    <text evidence="1">The sequence shown here is derived from an EMBL/GenBank/DDBJ whole genome shotgun (WGS) entry which is preliminary data.</text>
</comment>
<dbReference type="Proteomes" id="UP000682733">
    <property type="component" value="Unassembled WGS sequence"/>
</dbReference>
<evidence type="ECO:0000313" key="2">
    <source>
        <dbReference type="EMBL" id="CAF4247421.1"/>
    </source>
</evidence>
<dbReference type="EMBL" id="CAJOBA010051701">
    <property type="protein sequence ID" value="CAF4247421.1"/>
    <property type="molecule type" value="Genomic_DNA"/>
</dbReference>
<organism evidence="1 3">
    <name type="scientific">Didymodactylos carnosus</name>
    <dbReference type="NCBI Taxonomy" id="1234261"/>
    <lineage>
        <taxon>Eukaryota</taxon>
        <taxon>Metazoa</taxon>
        <taxon>Spiralia</taxon>
        <taxon>Gnathifera</taxon>
        <taxon>Rotifera</taxon>
        <taxon>Eurotatoria</taxon>
        <taxon>Bdelloidea</taxon>
        <taxon>Philodinida</taxon>
        <taxon>Philodinidae</taxon>
        <taxon>Didymodactylos</taxon>
    </lineage>
</organism>
<proteinExistence type="predicted"/>
<accession>A0A8S2FFE7</accession>
<name>A0A8S2FFE7_9BILA</name>
<reference evidence="1" key="1">
    <citation type="submission" date="2021-02" db="EMBL/GenBank/DDBJ databases">
        <authorList>
            <person name="Nowell W R."/>
        </authorList>
    </citation>
    <scope>NUCLEOTIDE SEQUENCE</scope>
</reference>
<evidence type="ECO:0000313" key="1">
    <source>
        <dbReference type="EMBL" id="CAF1452999.1"/>
    </source>
</evidence>
<gene>
    <name evidence="1" type="ORF">OVA965_LOCUS34915</name>
    <name evidence="2" type="ORF">TMI583_LOCUS35860</name>
</gene>
<sequence length="133" mass="14765">MALRTSNFSARNAALSKMAPLFFSNNHRNYARLFAQHFVDLRSSSTYVLESLARSFAVNRTDRPFSSIAMDQAIECTINKVGKGHGGISGRFSQDLINIWVNSFAYRALLTTVTNEIAGLETSKNAIDSHIEC</sequence>
<dbReference type="Proteomes" id="UP000677228">
    <property type="component" value="Unassembled WGS sequence"/>
</dbReference>
<protein>
    <submittedName>
        <fullName evidence="1">Uncharacterized protein</fullName>
    </submittedName>
</protein>